<dbReference type="InterPro" id="IPR027417">
    <property type="entry name" value="P-loop_NTPase"/>
</dbReference>
<keyword evidence="1" id="KW-0548">Nucleotidyltransferase</keyword>
<evidence type="ECO:0000313" key="1">
    <source>
        <dbReference type="EMBL" id="QIE54171.1"/>
    </source>
</evidence>
<dbReference type="PANTHER" id="PTHR11669:SF8">
    <property type="entry name" value="DNA POLYMERASE III SUBUNIT DELTA"/>
    <property type="match status" value="1"/>
</dbReference>
<dbReference type="KEGG" id="hdh:G5B40_01145"/>
<proteinExistence type="predicted"/>
<dbReference type="GO" id="GO:0003887">
    <property type="term" value="F:DNA-directed DNA polymerase activity"/>
    <property type="evidence" value="ECO:0007669"/>
    <property type="project" value="UniProtKB-EC"/>
</dbReference>
<keyword evidence="1" id="KW-0808">Transferase</keyword>
<dbReference type="Pfam" id="PF13177">
    <property type="entry name" value="DNA_pol3_delta2"/>
    <property type="match status" value="1"/>
</dbReference>
<organism evidence="1 2">
    <name type="scientific">Pikeienuella piscinae</name>
    <dbReference type="NCBI Taxonomy" id="2748098"/>
    <lineage>
        <taxon>Bacteria</taxon>
        <taxon>Pseudomonadati</taxon>
        <taxon>Pseudomonadota</taxon>
        <taxon>Alphaproteobacteria</taxon>
        <taxon>Rhodobacterales</taxon>
        <taxon>Paracoccaceae</taxon>
        <taxon>Pikeienuella</taxon>
    </lineage>
</organism>
<dbReference type="EMBL" id="CP049056">
    <property type="protein sequence ID" value="QIE54171.1"/>
    <property type="molecule type" value="Genomic_DNA"/>
</dbReference>
<sequence>MAEDAPPPEPDRVGDLPHPRETQALYGQHAAEADFLNAWGAGRLHHAWLLTGPRGVGKATLAYRIARTRLAQADGGGLFDAPEPPTTLALTPDHPVARRVAAGSEPGLFTLRRTPDAKTGKLSTQIRVDDVRRMKSFFQLSAADGGWRVAVIDPAEEMNAAAANAILKLLEEPPPRALLLLVSHAPARLLPTIRSRCRVLKLGPLGPTDLDAALREAGVETEGDLDSLAILAGGAAGEAARLVALGGPKLYRRLLRLAEGAPGMDRREMIALADSCAGRGAAETYDLTLRLIDILLARLARAGAGRRGAEAVEGEAEILTQLAPDEAAARVWADLAAEIQIKAARALAVNLDPAMVMLDIFFAFDAAARKIRARPV</sequence>
<dbReference type="Gene3D" id="3.40.50.300">
    <property type="entry name" value="P-loop containing nucleotide triphosphate hydrolases"/>
    <property type="match status" value="1"/>
</dbReference>
<dbReference type="NCBIfam" id="NF005677">
    <property type="entry name" value="PRK07471.1"/>
    <property type="match status" value="1"/>
</dbReference>
<protein>
    <submittedName>
        <fullName evidence="1">DNA polymerase III subunit delta</fullName>
        <ecNumber evidence="1">2.7.7.7</ecNumber>
    </submittedName>
</protein>
<dbReference type="SUPFAM" id="SSF52540">
    <property type="entry name" value="P-loop containing nucleoside triphosphate hydrolases"/>
    <property type="match status" value="1"/>
</dbReference>
<dbReference type="Proteomes" id="UP000503336">
    <property type="component" value="Chromosome"/>
</dbReference>
<dbReference type="GO" id="GO:0006261">
    <property type="term" value="P:DNA-templated DNA replication"/>
    <property type="evidence" value="ECO:0007669"/>
    <property type="project" value="TreeGrafter"/>
</dbReference>
<name>A0A7L5BT83_9RHOB</name>
<dbReference type="GO" id="GO:0009360">
    <property type="term" value="C:DNA polymerase III complex"/>
    <property type="evidence" value="ECO:0007669"/>
    <property type="project" value="TreeGrafter"/>
</dbReference>
<dbReference type="InterPro" id="IPR050238">
    <property type="entry name" value="DNA_Rep/Repair_Clamp_Loader"/>
</dbReference>
<keyword evidence="2" id="KW-1185">Reference proteome</keyword>
<evidence type="ECO:0000313" key="2">
    <source>
        <dbReference type="Proteomes" id="UP000503336"/>
    </source>
</evidence>
<dbReference type="PANTHER" id="PTHR11669">
    <property type="entry name" value="REPLICATION FACTOR C / DNA POLYMERASE III GAMMA-TAU SUBUNIT"/>
    <property type="match status" value="1"/>
</dbReference>
<dbReference type="AlphaFoldDB" id="A0A7L5BT83"/>
<reference evidence="1 2" key="1">
    <citation type="submission" date="2020-02" db="EMBL/GenBank/DDBJ databases">
        <title>complete genome sequence of Rhodobacteraceae bacterium.</title>
        <authorList>
            <person name="Park J."/>
            <person name="Kim Y.-S."/>
            <person name="Kim K.-H."/>
        </authorList>
    </citation>
    <scope>NUCLEOTIDE SEQUENCE [LARGE SCALE GENOMIC DNA]</scope>
    <source>
        <strain evidence="1 2">RR4-56</strain>
    </source>
</reference>
<dbReference type="EC" id="2.7.7.7" evidence="1"/>
<accession>A0A7L5BT83</accession>
<dbReference type="RefSeq" id="WP_165093993.1">
    <property type="nucleotide sequence ID" value="NZ_CP049056.1"/>
</dbReference>
<gene>
    <name evidence="1" type="ORF">G5B40_01145</name>
</gene>